<organism evidence="1">
    <name type="scientific">marine sediment metagenome</name>
    <dbReference type="NCBI Taxonomy" id="412755"/>
    <lineage>
        <taxon>unclassified sequences</taxon>
        <taxon>metagenomes</taxon>
        <taxon>ecological metagenomes</taxon>
    </lineage>
</organism>
<evidence type="ECO:0000313" key="1">
    <source>
        <dbReference type="EMBL" id="GAI07513.1"/>
    </source>
</evidence>
<sequence>MPKIRIMSRRETRRIDEDGRMVPYVDLHYRTDEGQDARRYAFGLWNGATDLVYDLYEVALNAIDAAIVTLKGIVA</sequence>
<accession>X1KLH7</accession>
<name>X1KLH7_9ZZZZ</name>
<proteinExistence type="predicted"/>
<dbReference type="EMBL" id="BARV01003474">
    <property type="protein sequence ID" value="GAI07513.1"/>
    <property type="molecule type" value="Genomic_DNA"/>
</dbReference>
<dbReference type="AlphaFoldDB" id="X1KLH7"/>
<reference evidence="1" key="1">
    <citation type="journal article" date="2014" name="Front. Microbiol.">
        <title>High frequency of phylogenetically diverse reductive dehalogenase-homologous genes in deep subseafloor sedimentary metagenomes.</title>
        <authorList>
            <person name="Kawai M."/>
            <person name="Futagami T."/>
            <person name="Toyoda A."/>
            <person name="Takaki Y."/>
            <person name="Nishi S."/>
            <person name="Hori S."/>
            <person name="Arai W."/>
            <person name="Tsubouchi T."/>
            <person name="Morono Y."/>
            <person name="Uchiyama I."/>
            <person name="Ito T."/>
            <person name="Fujiyama A."/>
            <person name="Inagaki F."/>
            <person name="Takami H."/>
        </authorList>
    </citation>
    <scope>NUCLEOTIDE SEQUENCE</scope>
    <source>
        <strain evidence="1">Expedition CK06-06</strain>
    </source>
</reference>
<feature type="non-terminal residue" evidence="1">
    <location>
        <position position="75"/>
    </location>
</feature>
<gene>
    <name evidence="1" type="ORF">S06H3_08285</name>
</gene>
<protein>
    <submittedName>
        <fullName evidence="1">Uncharacterized protein</fullName>
    </submittedName>
</protein>
<comment type="caution">
    <text evidence="1">The sequence shown here is derived from an EMBL/GenBank/DDBJ whole genome shotgun (WGS) entry which is preliminary data.</text>
</comment>